<feature type="transmembrane region" description="Helical" evidence="1">
    <location>
        <begin position="148"/>
        <end position="167"/>
    </location>
</feature>
<dbReference type="SUPFAM" id="SSF48317">
    <property type="entry name" value="Acid phosphatase/Vanadium-dependent haloperoxidase"/>
    <property type="match status" value="1"/>
</dbReference>
<dbReference type="SMART" id="SM00014">
    <property type="entry name" value="acidPPc"/>
    <property type="match status" value="1"/>
</dbReference>
<evidence type="ECO:0000313" key="3">
    <source>
        <dbReference type="EMBL" id="SDK13745.1"/>
    </source>
</evidence>
<dbReference type="OrthoDB" id="10182at2157"/>
<gene>
    <name evidence="3" type="ORF">SAMN04488571_104146</name>
</gene>
<dbReference type="Gene3D" id="1.20.144.10">
    <property type="entry name" value="Phosphatidic acid phosphatase type 2/haloperoxidase"/>
    <property type="match status" value="1"/>
</dbReference>
<dbReference type="AlphaFoldDB" id="A0A1G8ZH73"/>
<name>A0A1G8ZH73_9EURY</name>
<evidence type="ECO:0000256" key="1">
    <source>
        <dbReference type="SAM" id="Phobius"/>
    </source>
</evidence>
<dbReference type="PANTHER" id="PTHR14969:SF13">
    <property type="entry name" value="AT30094P"/>
    <property type="match status" value="1"/>
</dbReference>
<dbReference type="InterPro" id="IPR000326">
    <property type="entry name" value="PAP2/HPO"/>
</dbReference>
<keyword evidence="4" id="KW-1185">Reference proteome</keyword>
<evidence type="ECO:0000259" key="2">
    <source>
        <dbReference type="SMART" id="SM00014"/>
    </source>
</evidence>
<feature type="transmembrane region" description="Helical" evidence="1">
    <location>
        <begin position="117"/>
        <end position="136"/>
    </location>
</feature>
<keyword evidence="1" id="KW-0812">Transmembrane</keyword>
<dbReference type="RefSeq" id="WP_066957431.1">
    <property type="nucleotide sequence ID" value="NZ_BCNX01000007.1"/>
</dbReference>
<evidence type="ECO:0000313" key="4">
    <source>
        <dbReference type="Proteomes" id="UP000326500"/>
    </source>
</evidence>
<organism evidence="3 4">
    <name type="scientific">Methanoculleus thermophilus</name>
    <dbReference type="NCBI Taxonomy" id="2200"/>
    <lineage>
        <taxon>Archaea</taxon>
        <taxon>Methanobacteriati</taxon>
        <taxon>Methanobacteriota</taxon>
        <taxon>Stenosarchaea group</taxon>
        <taxon>Methanomicrobia</taxon>
        <taxon>Methanomicrobiales</taxon>
        <taxon>Methanomicrobiaceae</taxon>
        <taxon>Methanoculleus</taxon>
    </lineage>
</organism>
<dbReference type="PANTHER" id="PTHR14969">
    <property type="entry name" value="SPHINGOSINE-1-PHOSPHATE PHOSPHOHYDROLASE"/>
    <property type="match status" value="1"/>
</dbReference>
<dbReference type="EMBL" id="FNFT01000004">
    <property type="protein sequence ID" value="SDK13745.1"/>
    <property type="molecule type" value="Genomic_DNA"/>
</dbReference>
<dbReference type="InterPro" id="IPR036938">
    <property type="entry name" value="PAP2/HPO_sf"/>
</dbReference>
<feature type="domain" description="Phosphatidic acid phosphatase type 2/haloperoxidase" evidence="2">
    <location>
        <begin position="49"/>
        <end position="160"/>
    </location>
</feature>
<dbReference type="Proteomes" id="UP000326500">
    <property type="component" value="Unassembled WGS sequence"/>
</dbReference>
<accession>A0A1G8ZH73</accession>
<proteinExistence type="predicted"/>
<feature type="transmembrane region" description="Helical" evidence="1">
    <location>
        <begin position="296"/>
        <end position="315"/>
    </location>
</feature>
<protein>
    <submittedName>
        <fullName evidence="3">PAP2 superfamily protein</fullName>
    </submittedName>
</protein>
<dbReference type="Pfam" id="PF01569">
    <property type="entry name" value="PAP2"/>
    <property type="match status" value="1"/>
</dbReference>
<keyword evidence="1" id="KW-1133">Transmembrane helix</keyword>
<reference evidence="3 4" key="1">
    <citation type="submission" date="2016-10" db="EMBL/GenBank/DDBJ databases">
        <authorList>
            <person name="Varghese N."/>
            <person name="Submissions S."/>
        </authorList>
    </citation>
    <scope>NUCLEOTIDE SEQUENCE [LARGE SCALE GENOMIC DNA]</scope>
    <source>
        <strain evidence="3 4">DSM 2373</strain>
    </source>
</reference>
<dbReference type="STRING" id="2200.GCA_001571405_01408"/>
<feature type="transmembrane region" description="Helical" evidence="1">
    <location>
        <begin position="265"/>
        <end position="284"/>
    </location>
</feature>
<feature type="transmembrane region" description="Helical" evidence="1">
    <location>
        <begin position="179"/>
        <end position="200"/>
    </location>
</feature>
<feature type="transmembrane region" description="Helical" evidence="1">
    <location>
        <begin position="224"/>
        <end position="245"/>
    </location>
</feature>
<keyword evidence="1" id="KW-0472">Membrane</keyword>
<sequence>MTDIQIAIIEMLQTQAAWLIEPALVFSFLGRSEFYLLVVSILYWCWDPRLGLRLGLLMGISGGLNEALKIAFHLPRPYWVSPEIRAYESQASFGLPSGHALGAATLWGLLAADARRWWLSAFAFVMIFLIGASRIVSGVHYPTDVIGGWIIGFLILIGFLTLERPVARRIASLSTPWQVFVAFAASIVLILIPFAALLSVGDWEVPAFWSEGALERSGEPIDPLSLWDTLAVSGFFFGFAAGAAVDRHRWSLCSAEDGSVRFLGYAFGIMVIGAIWFGLGLLISPDPAPGAYALQYIRAAVAGAWISFGAPAFFARYGPGA</sequence>